<feature type="compositionally biased region" description="Low complexity" evidence="6">
    <location>
        <begin position="15"/>
        <end position="37"/>
    </location>
</feature>
<keyword evidence="3" id="KW-0805">Transcription regulation</keyword>
<dbReference type="PANTHER" id="PTHR48068:SF4">
    <property type="entry name" value="TATA-BOX BINDING PROTEIN ASSOCIATED FACTOR 9"/>
    <property type="match status" value="1"/>
</dbReference>
<dbReference type="GO" id="GO:0003713">
    <property type="term" value="F:transcription coactivator activity"/>
    <property type="evidence" value="ECO:0007669"/>
    <property type="project" value="TreeGrafter"/>
</dbReference>
<evidence type="ECO:0000256" key="6">
    <source>
        <dbReference type="SAM" id="MobiDB-lite"/>
    </source>
</evidence>
<dbReference type="AlphaFoldDB" id="A0AAD9Z0T3"/>
<dbReference type="InterPro" id="IPR003162">
    <property type="entry name" value="TFIID-31"/>
</dbReference>
<comment type="subcellular location">
    <subcellularLocation>
        <location evidence="1">Nucleus</location>
    </subcellularLocation>
</comment>
<gene>
    <name evidence="7" type="ORF">OEA41_004886</name>
</gene>
<dbReference type="InterPro" id="IPR009072">
    <property type="entry name" value="Histone-fold"/>
</dbReference>
<evidence type="ECO:0000256" key="4">
    <source>
        <dbReference type="ARBA" id="ARBA00023163"/>
    </source>
</evidence>
<feature type="compositionally biased region" description="Gly residues" evidence="6">
    <location>
        <begin position="112"/>
        <end position="123"/>
    </location>
</feature>
<dbReference type="GO" id="GO:0016251">
    <property type="term" value="F:RNA polymerase II general transcription initiation factor activity"/>
    <property type="evidence" value="ECO:0007669"/>
    <property type="project" value="TreeGrafter"/>
</dbReference>
<feature type="region of interest" description="Disordered" evidence="6">
    <location>
        <begin position="104"/>
        <end position="127"/>
    </location>
</feature>
<dbReference type="PANTHER" id="PTHR48068">
    <property type="entry name" value="TAF9 RNA POLYMERASE II, TATA BOX-BINDING PROTEIN (TBP)-ASSOCIATED FACTOR"/>
    <property type="match status" value="1"/>
</dbReference>
<accession>A0AAD9Z0T3</accession>
<dbReference type="SUPFAM" id="SSF47113">
    <property type="entry name" value="Histone-fold"/>
    <property type="match status" value="1"/>
</dbReference>
<keyword evidence="4" id="KW-0804">Transcription</keyword>
<evidence type="ECO:0000313" key="8">
    <source>
        <dbReference type="Proteomes" id="UP001276659"/>
    </source>
</evidence>
<name>A0AAD9Z0T3_9LECA</name>
<reference evidence="7" key="1">
    <citation type="submission" date="2022-11" db="EMBL/GenBank/DDBJ databases">
        <title>Chromosomal genome sequence assembly and mating type (MAT) locus characterization of the leprose asexual lichenized fungus Lepraria neglecta (Nyl.) Erichsen.</title>
        <authorList>
            <person name="Allen J.L."/>
            <person name="Pfeffer B."/>
        </authorList>
    </citation>
    <scope>NUCLEOTIDE SEQUENCE</scope>
    <source>
        <strain evidence="7">Allen 5258</strain>
    </source>
</reference>
<protein>
    <recommendedName>
        <fullName evidence="9">TFIID-31kDa-domain-containing protein</fullName>
    </recommendedName>
</protein>
<evidence type="ECO:0000256" key="1">
    <source>
        <dbReference type="ARBA" id="ARBA00004123"/>
    </source>
</evidence>
<dbReference type="CDD" id="cd07979">
    <property type="entry name" value="HFD_TAF9"/>
    <property type="match status" value="1"/>
</dbReference>
<evidence type="ECO:0000256" key="2">
    <source>
        <dbReference type="ARBA" id="ARBA00007646"/>
    </source>
</evidence>
<dbReference type="Pfam" id="PF02291">
    <property type="entry name" value="TFIID-31kDa"/>
    <property type="match status" value="1"/>
</dbReference>
<proteinExistence type="inferred from homology"/>
<dbReference type="GO" id="GO:0000124">
    <property type="term" value="C:SAGA complex"/>
    <property type="evidence" value="ECO:0007669"/>
    <property type="project" value="TreeGrafter"/>
</dbReference>
<sequence>MASLNGAPLEPDPQPLSNTSPPTQPTTTTTTSSSNTNPPVPPTSTHDAGLTKRPRDARLLHMILANYGVSAYQERVPLQLLDFAYRYTSSTLQDALHFTSEGYGTASSSTGTGAGGGAGAGGRKGGEAAGHNDFSGITLSSLRLSIASRTHYQFNSTLPKEFYNELAAERNRVALPGVQREWGMRLPPEQYCLLGAGWELKEEWDEEMVDADEAMGVKEEGDEATPGGDEEEGGRMEDLFGGADGGNGDMEMEG</sequence>
<dbReference type="GO" id="GO:0051123">
    <property type="term" value="P:RNA polymerase II preinitiation complex assembly"/>
    <property type="evidence" value="ECO:0007669"/>
    <property type="project" value="TreeGrafter"/>
</dbReference>
<feature type="compositionally biased region" description="Acidic residues" evidence="6">
    <location>
        <begin position="220"/>
        <end position="232"/>
    </location>
</feature>
<dbReference type="GO" id="GO:0046982">
    <property type="term" value="F:protein heterodimerization activity"/>
    <property type="evidence" value="ECO:0007669"/>
    <property type="project" value="InterPro"/>
</dbReference>
<comment type="similarity">
    <text evidence="2">Belongs to the TAF9 family.</text>
</comment>
<keyword evidence="8" id="KW-1185">Reference proteome</keyword>
<keyword evidence="5" id="KW-0539">Nucleus</keyword>
<dbReference type="InterPro" id="IPR051431">
    <property type="entry name" value="TFIID_subunit_9"/>
</dbReference>
<dbReference type="EMBL" id="JASNWA010000010">
    <property type="protein sequence ID" value="KAK3168438.1"/>
    <property type="molecule type" value="Genomic_DNA"/>
</dbReference>
<evidence type="ECO:0000313" key="7">
    <source>
        <dbReference type="EMBL" id="KAK3168438.1"/>
    </source>
</evidence>
<comment type="caution">
    <text evidence="7">The sequence shown here is derived from an EMBL/GenBank/DDBJ whole genome shotgun (WGS) entry which is preliminary data.</text>
</comment>
<feature type="region of interest" description="Disordered" evidence="6">
    <location>
        <begin position="214"/>
        <end position="254"/>
    </location>
</feature>
<organism evidence="7 8">
    <name type="scientific">Lepraria neglecta</name>
    <dbReference type="NCBI Taxonomy" id="209136"/>
    <lineage>
        <taxon>Eukaryota</taxon>
        <taxon>Fungi</taxon>
        <taxon>Dikarya</taxon>
        <taxon>Ascomycota</taxon>
        <taxon>Pezizomycotina</taxon>
        <taxon>Lecanoromycetes</taxon>
        <taxon>OSLEUM clade</taxon>
        <taxon>Lecanoromycetidae</taxon>
        <taxon>Lecanorales</taxon>
        <taxon>Lecanorineae</taxon>
        <taxon>Stereocaulaceae</taxon>
        <taxon>Lepraria</taxon>
    </lineage>
</organism>
<dbReference type="GO" id="GO:0005669">
    <property type="term" value="C:transcription factor TFIID complex"/>
    <property type="evidence" value="ECO:0007669"/>
    <property type="project" value="TreeGrafter"/>
</dbReference>
<dbReference type="Proteomes" id="UP001276659">
    <property type="component" value="Unassembled WGS sequence"/>
</dbReference>
<feature type="region of interest" description="Disordered" evidence="6">
    <location>
        <begin position="1"/>
        <end position="51"/>
    </location>
</feature>
<evidence type="ECO:0008006" key="9">
    <source>
        <dbReference type="Google" id="ProtNLM"/>
    </source>
</evidence>
<evidence type="ECO:0000256" key="5">
    <source>
        <dbReference type="ARBA" id="ARBA00023242"/>
    </source>
</evidence>
<evidence type="ECO:0000256" key="3">
    <source>
        <dbReference type="ARBA" id="ARBA00023015"/>
    </source>
</evidence>
<dbReference type="Gene3D" id="1.10.20.10">
    <property type="entry name" value="Histone, subunit A"/>
    <property type="match status" value="1"/>
</dbReference>